<evidence type="ECO:0000256" key="5">
    <source>
        <dbReference type="ARBA" id="ARBA00022692"/>
    </source>
</evidence>
<dbReference type="GO" id="GO:0005044">
    <property type="term" value="F:scavenger receptor activity"/>
    <property type="evidence" value="ECO:0007669"/>
    <property type="project" value="TreeGrafter"/>
</dbReference>
<evidence type="ECO:0000313" key="14">
    <source>
        <dbReference type="Proteomes" id="UP000694920"/>
    </source>
</evidence>
<name>A0AAJ7W538_CEPCN</name>
<keyword evidence="7 13" id="KW-0472">Membrane</keyword>
<evidence type="ECO:0000256" key="7">
    <source>
        <dbReference type="ARBA" id="ARBA00023136"/>
    </source>
</evidence>
<keyword evidence="14" id="KW-1185">Reference proteome</keyword>
<evidence type="ECO:0000313" key="15">
    <source>
        <dbReference type="RefSeq" id="XP_024944736.1"/>
    </source>
</evidence>
<dbReference type="Proteomes" id="UP000694920">
    <property type="component" value="Unplaced"/>
</dbReference>
<reference evidence="15" key="1">
    <citation type="submission" date="2025-08" db="UniProtKB">
        <authorList>
            <consortium name="RefSeq"/>
        </authorList>
    </citation>
    <scope>IDENTIFICATION</scope>
</reference>
<keyword evidence="9" id="KW-0675">Receptor</keyword>
<evidence type="ECO:0000256" key="12">
    <source>
        <dbReference type="ARBA" id="ARBA00042244"/>
    </source>
</evidence>
<dbReference type="InterPro" id="IPR002159">
    <property type="entry name" value="CD36_fam"/>
</dbReference>
<dbReference type="AlphaFoldDB" id="A0AAJ7W538"/>
<accession>A0AAJ7W538</accession>
<evidence type="ECO:0000256" key="10">
    <source>
        <dbReference type="ARBA" id="ARBA00023180"/>
    </source>
</evidence>
<dbReference type="PRINTS" id="PR01609">
    <property type="entry name" value="CD36FAMILY"/>
</dbReference>
<evidence type="ECO:0000256" key="6">
    <source>
        <dbReference type="ARBA" id="ARBA00022989"/>
    </source>
</evidence>
<evidence type="ECO:0000256" key="4">
    <source>
        <dbReference type="ARBA" id="ARBA00022475"/>
    </source>
</evidence>
<comment type="subcellular location">
    <subcellularLocation>
        <location evidence="2">Cell membrane</location>
        <topology evidence="2">Multi-pass membrane protein</topology>
    </subcellularLocation>
    <subcellularLocation>
        <location evidence="1">Membrane</location>
        <location evidence="1">Caveola</location>
        <topology evidence="1">Multi-pass membrane protein</topology>
    </subcellularLocation>
</comment>
<dbReference type="GeneID" id="107271159"/>
<dbReference type="RefSeq" id="XP_024944736.1">
    <property type="nucleotide sequence ID" value="XM_025088968.1"/>
</dbReference>
<evidence type="ECO:0000256" key="11">
    <source>
        <dbReference type="ARBA" id="ARBA00040821"/>
    </source>
</evidence>
<evidence type="ECO:0000256" key="9">
    <source>
        <dbReference type="ARBA" id="ARBA00023170"/>
    </source>
</evidence>
<dbReference type="GO" id="GO:0005886">
    <property type="term" value="C:plasma membrane"/>
    <property type="evidence" value="ECO:0007669"/>
    <property type="project" value="UniProtKB-SubCell"/>
</dbReference>
<keyword evidence="6 13" id="KW-1133">Transmembrane helix</keyword>
<protein>
    <recommendedName>
        <fullName evidence="11">Scavenger receptor class B member 1</fullName>
    </recommendedName>
    <alternativeName>
        <fullName evidence="12">SR-BI</fullName>
    </alternativeName>
</protein>
<keyword evidence="10" id="KW-0325">Glycoprotein</keyword>
<gene>
    <name evidence="15" type="primary">LOC107271159</name>
</gene>
<dbReference type="PANTHER" id="PTHR11923">
    <property type="entry name" value="SCAVENGER RECEPTOR CLASS B TYPE-1 SR-B1"/>
    <property type="match status" value="1"/>
</dbReference>
<organism evidence="14 15">
    <name type="scientific">Cephus cinctus</name>
    <name type="common">Wheat stem sawfly</name>
    <dbReference type="NCBI Taxonomy" id="211228"/>
    <lineage>
        <taxon>Eukaryota</taxon>
        <taxon>Metazoa</taxon>
        <taxon>Ecdysozoa</taxon>
        <taxon>Arthropoda</taxon>
        <taxon>Hexapoda</taxon>
        <taxon>Insecta</taxon>
        <taxon>Pterygota</taxon>
        <taxon>Neoptera</taxon>
        <taxon>Endopterygota</taxon>
        <taxon>Hymenoptera</taxon>
        <taxon>Cephoidea</taxon>
        <taxon>Cephidae</taxon>
        <taxon>Cephus</taxon>
    </lineage>
</organism>
<proteinExistence type="inferred from homology"/>
<evidence type="ECO:0000256" key="3">
    <source>
        <dbReference type="ARBA" id="ARBA00010532"/>
    </source>
</evidence>
<keyword evidence="8" id="KW-1015">Disulfide bond</keyword>
<evidence type="ECO:0000256" key="8">
    <source>
        <dbReference type="ARBA" id="ARBA00023157"/>
    </source>
</evidence>
<keyword evidence="4" id="KW-1003">Cell membrane</keyword>
<dbReference type="PANTHER" id="PTHR11923:SF110">
    <property type="entry name" value="SCAVENGER RECEPTOR CLASS B MEMBER 1"/>
    <property type="match status" value="1"/>
</dbReference>
<evidence type="ECO:0000256" key="2">
    <source>
        <dbReference type="ARBA" id="ARBA00004651"/>
    </source>
</evidence>
<sequence>MEKHVTPMKRKCILKLWIIHILAGIAISSMAAFVIFTFTNTFDNAILSSLELKNGTSVFTWWERPPVRPIYKIRIFNYSNVEDFQSGKDSKLRVEEVGPYVYRETLSRVNVKLHENGTASYQEKRSFQWEGGSSDDEKIEIPNIMLLTTLAFTRDKSYLAQLSVTTLLSSLRVKTFNSLTVRDFLWGYDDEIYNMVKHIITLQYGSALEKFGLLATKTGVSKDRITIDTGSKGDLRNLGVYQRFNGMKSRPIWGDEKCDRIEGTDGSMFPPQLVKDRNATLQIYVKDMCRAIPLKLHGHGNALGIPTLRYKLPADVFTSSDTKDSCFCTKISKDEEASSAKKCPPRLGIPIGGWSRFQINIEVRKAIGVPFIGKLKDGTILPLMWMEVGIDEMPEQLLSLLQHAYFTARVVEGILQWGSLICLFLSLTTILIMLQKKKAQQQPLHRLQRNVSGQDRLLG</sequence>
<evidence type="ECO:0000256" key="13">
    <source>
        <dbReference type="SAM" id="Phobius"/>
    </source>
</evidence>
<keyword evidence="5 13" id="KW-0812">Transmembrane</keyword>
<evidence type="ECO:0000256" key="1">
    <source>
        <dbReference type="ARBA" id="ARBA00004189"/>
    </source>
</evidence>
<comment type="similarity">
    <text evidence="3">Belongs to the CD36 family.</text>
</comment>
<dbReference type="Pfam" id="PF01130">
    <property type="entry name" value="CD36"/>
    <property type="match status" value="1"/>
</dbReference>
<feature type="transmembrane region" description="Helical" evidence="13">
    <location>
        <begin position="12"/>
        <end position="38"/>
    </location>
</feature>
<dbReference type="GO" id="GO:0005737">
    <property type="term" value="C:cytoplasm"/>
    <property type="evidence" value="ECO:0007669"/>
    <property type="project" value="TreeGrafter"/>
</dbReference>
<feature type="transmembrane region" description="Helical" evidence="13">
    <location>
        <begin position="414"/>
        <end position="434"/>
    </location>
</feature>